<sequence>MQARPPEGPQLDAVDVTRHSIVRPVGREMNFLPSCRAMQTDAQIALRLLSPISPPLPAIVPLSGQGKGLGGRLGAMERYGT</sequence>
<accession>A0ABY6VZT2</accession>
<gene>
    <name evidence="2" type="ORF">PCA20602_02529</name>
</gene>
<comment type="caution">
    <text evidence="2">The sequence shown here is derived from an EMBL/GenBank/DDBJ whole genome shotgun (WGS) entry which is preliminary data.</text>
</comment>
<feature type="region of interest" description="Disordered" evidence="1">
    <location>
        <begin position="60"/>
        <end position="81"/>
    </location>
</feature>
<evidence type="ECO:0000313" key="3">
    <source>
        <dbReference type="Proteomes" id="UP000366065"/>
    </source>
</evidence>
<dbReference type="EMBL" id="CABPRV010000005">
    <property type="protein sequence ID" value="VVE08951.1"/>
    <property type="molecule type" value="Genomic_DNA"/>
</dbReference>
<protein>
    <submittedName>
        <fullName evidence="2">Uncharacterized protein</fullName>
    </submittedName>
</protein>
<keyword evidence="3" id="KW-1185">Reference proteome</keyword>
<dbReference type="Proteomes" id="UP000366065">
    <property type="component" value="Unassembled WGS sequence"/>
</dbReference>
<proteinExistence type="predicted"/>
<name>A0ABY6VZT2_9BURK</name>
<organism evidence="2 3">
    <name type="scientific">Pandoraea capi</name>
    <dbReference type="NCBI Taxonomy" id="2508286"/>
    <lineage>
        <taxon>Bacteria</taxon>
        <taxon>Pseudomonadati</taxon>
        <taxon>Pseudomonadota</taxon>
        <taxon>Betaproteobacteria</taxon>
        <taxon>Burkholderiales</taxon>
        <taxon>Burkholderiaceae</taxon>
        <taxon>Pandoraea</taxon>
    </lineage>
</organism>
<evidence type="ECO:0000256" key="1">
    <source>
        <dbReference type="SAM" id="MobiDB-lite"/>
    </source>
</evidence>
<reference evidence="2 3" key="1">
    <citation type="submission" date="2019-08" db="EMBL/GenBank/DDBJ databases">
        <authorList>
            <person name="Peeters C."/>
        </authorList>
    </citation>
    <scope>NUCLEOTIDE SEQUENCE [LARGE SCALE GENOMIC DNA]</scope>
    <source>
        <strain evidence="2 3">LMG 20602</strain>
    </source>
</reference>
<evidence type="ECO:0000313" key="2">
    <source>
        <dbReference type="EMBL" id="VVE08951.1"/>
    </source>
</evidence>